<gene>
    <name evidence="2" type="ORF">KOY48_03515</name>
</gene>
<dbReference type="AlphaFoldDB" id="A0A8F1MBC0"/>
<feature type="transmembrane region" description="Helical" evidence="1">
    <location>
        <begin position="6"/>
        <end position="23"/>
    </location>
</feature>
<feature type="transmembrane region" description="Helical" evidence="1">
    <location>
        <begin position="89"/>
        <end position="111"/>
    </location>
</feature>
<sequence length="165" mass="18502">MAIFHYISVLVPTTLVVATPYVLRRNGFDNEKKYRWLLYVACLLFFISWYLPSPLIDGQDTSFTTHFVGGGLFTGLFWAYLVSSMKWRAHWLVMAFSVFALVSALGCINELAELFMVKAGLASIKLDDTNWDILANTLGAATVWIGWIIADFMTKKGRLSGDSGN</sequence>
<keyword evidence="1" id="KW-1133">Transmembrane helix</keyword>
<organism evidence="2 3">
    <name type="scientific">Candidatus Minimicrobia naudis</name>
    <dbReference type="NCBI Taxonomy" id="2841263"/>
    <lineage>
        <taxon>Bacteria</taxon>
        <taxon>Candidatus Saccharimonadota</taxon>
        <taxon>Candidatus Saccharimonadota incertae sedis</taxon>
        <taxon>Candidatus Minimicrobia</taxon>
    </lineage>
</organism>
<dbReference type="Proteomes" id="UP000679129">
    <property type="component" value="Chromosome"/>
</dbReference>
<evidence type="ECO:0000256" key="1">
    <source>
        <dbReference type="SAM" id="Phobius"/>
    </source>
</evidence>
<accession>A0A8F1MBC0</accession>
<proteinExistence type="predicted"/>
<evidence type="ECO:0000313" key="2">
    <source>
        <dbReference type="EMBL" id="QWQ31955.1"/>
    </source>
</evidence>
<keyword evidence="1" id="KW-0812">Transmembrane</keyword>
<feature type="transmembrane region" description="Helical" evidence="1">
    <location>
        <begin position="63"/>
        <end position="82"/>
    </location>
</feature>
<dbReference type="EMBL" id="CP076460">
    <property type="protein sequence ID" value="QWQ31955.1"/>
    <property type="molecule type" value="Genomic_DNA"/>
</dbReference>
<dbReference type="KEGG" id="mnd:KOY48_03515"/>
<keyword evidence="3" id="KW-1185">Reference proteome</keyword>
<feature type="transmembrane region" description="Helical" evidence="1">
    <location>
        <begin position="35"/>
        <end position="51"/>
    </location>
</feature>
<name>A0A8F1MBC0_9BACT</name>
<protein>
    <submittedName>
        <fullName evidence="2">Uncharacterized protein</fullName>
    </submittedName>
</protein>
<feature type="transmembrane region" description="Helical" evidence="1">
    <location>
        <begin position="131"/>
        <end position="150"/>
    </location>
</feature>
<keyword evidence="1" id="KW-0472">Membrane</keyword>
<evidence type="ECO:0000313" key="3">
    <source>
        <dbReference type="Proteomes" id="UP000679129"/>
    </source>
</evidence>
<reference evidence="2" key="1">
    <citation type="submission" date="2021-06" db="EMBL/GenBank/DDBJ databases">
        <title>An adapted protocol for Saccharibacteria cultivation: two new species join this phylum of Candidate Phyla Radiations.</title>
        <authorList>
            <person name="Ibrahim A."/>
            <person name="Maatouk M."/>
            <person name="Zgheib R."/>
            <person name="Haddad G."/>
            <person name="Bou Khalil J."/>
            <person name="Raoult D."/>
            <person name="Bittar F."/>
        </authorList>
    </citation>
    <scope>NUCLEOTIDE SEQUENCE</scope>
    <source>
        <strain evidence="2">IHU1</strain>
    </source>
</reference>